<keyword evidence="2" id="KW-1185">Reference proteome</keyword>
<name>A0A4Z0NNW7_9HYPH</name>
<gene>
    <name evidence="1" type="ORF">EU555_17140</name>
</gene>
<dbReference type="OrthoDB" id="356681at2"/>
<evidence type="ECO:0000313" key="1">
    <source>
        <dbReference type="EMBL" id="TGD97898.1"/>
    </source>
</evidence>
<evidence type="ECO:0000313" key="2">
    <source>
        <dbReference type="Proteomes" id="UP000297535"/>
    </source>
</evidence>
<dbReference type="EMBL" id="SRLB01000012">
    <property type="protein sequence ID" value="TGD97898.1"/>
    <property type="molecule type" value="Genomic_DNA"/>
</dbReference>
<organism evidence="1 2">
    <name type="scientific">Methylobacterium nonmethylotrophicum</name>
    <dbReference type="NCBI Taxonomy" id="1141884"/>
    <lineage>
        <taxon>Bacteria</taxon>
        <taxon>Pseudomonadati</taxon>
        <taxon>Pseudomonadota</taxon>
        <taxon>Alphaproteobacteria</taxon>
        <taxon>Hyphomicrobiales</taxon>
        <taxon>Methylobacteriaceae</taxon>
        <taxon>Methylobacterium</taxon>
    </lineage>
</organism>
<comment type="caution">
    <text evidence="1">The sequence shown here is derived from an EMBL/GenBank/DDBJ whole genome shotgun (WGS) entry which is preliminary data.</text>
</comment>
<proteinExistence type="predicted"/>
<accession>A0A4Z0NNW7</accession>
<sequence length="314" mass="33801">MTRHVPPPAGHAAPAPVPQRVPASLPAAKLRVWVMSDLRVDLAPLRLPDPLPAFDALLVAGNVSNDLGSSLSWLADNLAGRQGERPVVLVPGNAEFWNGRGKADTLREGRILASRLGITLLSDEAVRIPDAGGTGVQVLGSTLWTDWGIEGRDRATLARGYARRFHPDCRRIRLGPRTRYLPHDAAGAHARSRAFIEDALVSIKVQSGSFGTSPVALVHGTRPGDRAIVLTHHAPSRRSLAPRPPHGLPVDWGAAAQASDLEHLMTAWGAPVLWVHGHVPRSVDLRIGRTRVVANPRGRRGDLEAFHPALVLET</sequence>
<dbReference type="Proteomes" id="UP000297535">
    <property type="component" value="Unassembled WGS sequence"/>
</dbReference>
<dbReference type="PANTHER" id="PTHR37844:SF2">
    <property type="entry name" value="SER_THR PROTEIN PHOSPHATASE SUPERFAMILY (AFU_ORTHOLOGUE AFUA_1G14840)"/>
    <property type="match status" value="1"/>
</dbReference>
<dbReference type="SUPFAM" id="SSF56300">
    <property type="entry name" value="Metallo-dependent phosphatases"/>
    <property type="match status" value="1"/>
</dbReference>
<dbReference type="InterPro" id="IPR029052">
    <property type="entry name" value="Metallo-depent_PP-like"/>
</dbReference>
<reference evidence="1 2" key="1">
    <citation type="submission" date="2019-04" db="EMBL/GenBank/DDBJ databases">
        <authorList>
            <person name="Feng G."/>
            <person name="Zhu H."/>
        </authorList>
    </citation>
    <scope>NUCLEOTIDE SEQUENCE [LARGE SCALE GENOMIC DNA]</scope>
    <source>
        <strain evidence="1 2">6HR-1</strain>
    </source>
</reference>
<dbReference type="RefSeq" id="WP_135416196.1">
    <property type="nucleotide sequence ID" value="NZ_SRLB01000012.1"/>
</dbReference>
<dbReference type="PANTHER" id="PTHR37844">
    <property type="entry name" value="SER/THR PROTEIN PHOSPHATASE SUPERFAMILY (AFU_ORTHOLOGUE AFUA_1G14840)"/>
    <property type="match status" value="1"/>
</dbReference>
<protein>
    <submittedName>
        <fullName evidence="1">Metallophosphoesterase</fullName>
    </submittedName>
</protein>
<dbReference type="AlphaFoldDB" id="A0A4Z0NNW7"/>